<protein>
    <recommendedName>
        <fullName evidence="1">acetate--CoA ligase</fullName>
        <ecNumber evidence="1">6.2.1.1</ecNumber>
    </recommendedName>
</protein>
<evidence type="ECO:0000313" key="3">
    <source>
        <dbReference type="EMBL" id="PAV57194.1"/>
    </source>
</evidence>
<dbReference type="OrthoDB" id="5867515at2759"/>
<feature type="domain" description="AMP-dependent synthetase/ligase" evidence="2">
    <location>
        <begin position="99"/>
        <end position="223"/>
    </location>
</feature>
<dbReference type="AlphaFoldDB" id="A0A2A2J6E7"/>
<dbReference type="SUPFAM" id="SSF56801">
    <property type="entry name" value="Acetyl-CoA synthetase-like"/>
    <property type="match status" value="1"/>
</dbReference>
<name>A0A2A2J6E7_9BILA</name>
<sequence>MLVDSHSTTGPIPPAKLPHKHLAPWPFRTFNVEDGPPGFRPPKGIAKKLNMAKLSDFRTLARKLLKENNIAFNCLQHLRRSDYAMIWEGNYYDPDKDVHDYAQLTDGTIAALVCKIANIFEQLLTKNSTIALYLPPSIQLPLCLLAAAKIGHAPLIIDPLTTNDFVPALKEMNVSAIITLDAFWHGDKLIESKKILDEAIGKLDVIKSVIVVNHTASSKAIPKRSEEIVGRRPNSSIEISHLIVSSPLPPLLAPIPHSVISVRSPKDVRFSIRHLFPNAKFEPFDMPK</sequence>
<dbReference type="EMBL" id="LIAE01010653">
    <property type="protein sequence ID" value="PAV57194.1"/>
    <property type="molecule type" value="Genomic_DNA"/>
</dbReference>
<dbReference type="EC" id="6.2.1.1" evidence="1"/>
<evidence type="ECO:0000259" key="2">
    <source>
        <dbReference type="Pfam" id="PF00501"/>
    </source>
</evidence>
<keyword evidence="4" id="KW-1185">Reference proteome</keyword>
<dbReference type="Proteomes" id="UP000218231">
    <property type="component" value="Unassembled WGS sequence"/>
</dbReference>
<organism evidence="3 4">
    <name type="scientific">Diploscapter pachys</name>
    <dbReference type="NCBI Taxonomy" id="2018661"/>
    <lineage>
        <taxon>Eukaryota</taxon>
        <taxon>Metazoa</taxon>
        <taxon>Ecdysozoa</taxon>
        <taxon>Nematoda</taxon>
        <taxon>Chromadorea</taxon>
        <taxon>Rhabditida</taxon>
        <taxon>Rhabditina</taxon>
        <taxon>Rhabditomorpha</taxon>
        <taxon>Rhabditoidea</taxon>
        <taxon>Rhabditidae</taxon>
        <taxon>Diploscapter</taxon>
    </lineage>
</organism>
<dbReference type="GO" id="GO:0006085">
    <property type="term" value="P:acetyl-CoA biosynthetic process"/>
    <property type="evidence" value="ECO:0007669"/>
    <property type="project" value="TreeGrafter"/>
</dbReference>
<dbReference type="PANTHER" id="PTHR24095">
    <property type="entry name" value="ACETYL-COENZYME A SYNTHETASE"/>
    <property type="match status" value="1"/>
</dbReference>
<dbReference type="InterPro" id="IPR042099">
    <property type="entry name" value="ANL_N_sf"/>
</dbReference>
<gene>
    <name evidence="3" type="ORF">WR25_20711</name>
</gene>
<evidence type="ECO:0000313" key="4">
    <source>
        <dbReference type="Proteomes" id="UP000218231"/>
    </source>
</evidence>
<dbReference type="STRING" id="2018661.A0A2A2J6E7"/>
<dbReference type="PANTHER" id="PTHR24095:SF244">
    <property type="entry name" value="ACETYL-COENZYME A SYNTHETASE"/>
    <property type="match status" value="1"/>
</dbReference>
<dbReference type="GO" id="GO:0003987">
    <property type="term" value="F:acetate-CoA ligase activity"/>
    <property type="evidence" value="ECO:0007669"/>
    <property type="project" value="UniProtKB-EC"/>
</dbReference>
<accession>A0A2A2J6E7</accession>
<dbReference type="Pfam" id="PF00501">
    <property type="entry name" value="AMP-binding"/>
    <property type="match status" value="1"/>
</dbReference>
<evidence type="ECO:0000256" key="1">
    <source>
        <dbReference type="ARBA" id="ARBA00013275"/>
    </source>
</evidence>
<proteinExistence type="predicted"/>
<comment type="caution">
    <text evidence="3">The sequence shown here is derived from an EMBL/GenBank/DDBJ whole genome shotgun (WGS) entry which is preliminary data.</text>
</comment>
<reference evidence="3 4" key="1">
    <citation type="journal article" date="2017" name="Curr. Biol.">
        <title>Genome architecture and evolution of a unichromosomal asexual nematode.</title>
        <authorList>
            <person name="Fradin H."/>
            <person name="Zegar C."/>
            <person name="Gutwein M."/>
            <person name="Lucas J."/>
            <person name="Kovtun M."/>
            <person name="Corcoran D."/>
            <person name="Baugh L.R."/>
            <person name="Kiontke K."/>
            <person name="Gunsalus K."/>
            <person name="Fitch D.H."/>
            <person name="Piano F."/>
        </authorList>
    </citation>
    <scope>NUCLEOTIDE SEQUENCE [LARGE SCALE GENOMIC DNA]</scope>
    <source>
        <strain evidence="3">PF1309</strain>
    </source>
</reference>
<dbReference type="Gene3D" id="3.40.50.12780">
    <property type="entry name" value="N-terminal domain of ligase-like"/>
    <property type="match status" value="1"/>
</dbReference>
<dbReference type="InterPro" id="IPR000873">
    <property type="entry name" value="AMP-dep_synth/lig_dom"/>
</dbReference>